<name>A0A1J8RG31_9AGAM</name>
<dbReference type="Proteomes" id="UP000183567">
    <property type="component" value="Unassembled WGS sequence"/>
</dbReference>
<organism evidence="1 2">
    <name type="scientific">Rhizopogon vesiculosus</name>
    <dbReference type="NCBI Taxonomy" id="180088"/>
    <lineage>
        <taxon>Eukaryota</taxon>
        <taxon>Fungi</taxon>
        <taxon>Dikarya</taxon>
        <taxon>Basidiomycota</taxon>
        <taxon>Agaricomycotina</taxon>
        <taxon>Agaricomycetes</taxon>
        <taxon>Agaricomycetidae</taxon>
        <taxon>Boletales</taxon>
        <taxon>Suillineae</taxon>
        <taxon>Rhizopogonaceae</taxon>
        <taxon>Rhizopogon</taxon>
    </lineage>
</organism>
<accession>A0A1J8RG31</accession>
<gene>
    <name evidence="1" type="ORF">AZE42_08190</name>
</gene>
<keyword evidence="2" id="KW-1185">Reference proteome</keyword>
<evidence type="ECO:0000313" key="1">
    <source>
        <dbReference type="EMBL" id="OJA20754.1"/>
    </source>
</evidence>
<dbReference type="EMBL" id="LVVM01000398">
    <property type="protein sequence ID" value="OJA20754.1"/>
    <property type="molecule type" value="Genomic_DNA"/>
</dbReference>
<comment type="caution">
    <text evidence="1">The sequence shown here is derived from an EMBL/GenBank/DDBJ whole genome shotgun (WGS) entry which is preliminary data.</text>
</comment>
<evidence type="ECO:0000313" key="2">
    <source>
        <dbReference type="Proteomes" id="UP000183567"/>
    </source>
</evidence>
<sequence length="19" mass="2364">MYALNAVVYWWANSDFWKV</sequence>
<dbReference type="AlphaFoldDB" id="A0A1J8RG31"/>
<reference evidence="1 2" key="1">
    <citation type="submission" date="2016-03" db="EMBL/GenBank/DDBJ databases">
        <title>Comparative genomics of the ectomycorrhizal sister species Rhizopogon vinicolor and Rhizopogon vesiculosus (Basidiomycota: Boletales) reveals a divergence of the mating type B locus.</title>
        <authorList>
            <person name="Mujic A.B."/>
            <person name="Kuo A."/>
            <person name="Tritt A."/>
            <person name="Lipzen A."/>
            <person name="Chen C."/>
            <person name="Johnson J."/>
            <person name="Sharma A."/>
            <person name="Barry K."/>
            <person name="Grigoriev I.V."/>
            <person name="Spatafora J.W."/>
        </authorList>
    </citation>
    <scope>NUCLEOTIDE SEQUENCE [LARGE SCALE GENOMIC DNA]</scope>
    <source>
        <strain evidence="1 2">AM-OR11-056</strain>
    </source>
</reference>
<protein>
    <submittedName>
        <fullName evidence="1">Uncharacterized protein</fullName>
    </submittedName>
</protein>
<proteinExistence type="predicted"/>